<dbReference type="InterPro" id="IPR009589">
    <property type="entry name" value="PH_YyaB-like"/>
</dbReference>
<evidence type="ECO:0000313" key="4">
    <source>
        <dbReference type="Proteomes" id="UP001275315"/>
    </source>
</evidence>
<comment type="caution">
    <text evidence="3">The sequence shown here is derived from an EMBL/GenBank/DDBJ whole genome shotgun (WGS) entry which is preliminary data.</text>
</comment>
<proteinExistence type="predicted"/>
<organism evidence="3 4">
    <name type="scientific">Paracerasibacillus soli</name>
    <dbReference type="NCBI Taxonomy" id="480284"/>
    <lineage>
        <taxon>Bacteria</taxon>
        <taxon>Bacillati</taxon>
        <taxon>Bacillota</taxon>
        <taxon>Bacilli</taxon>
        <taxon>Bacillales</taxon>
        <taxon>Bacillaceae</taxon>
        <taxon>Paracerasibacillus</taxon>
    </lineage>
</organism>
<sequence length="147" mass="17011">MIFHARTDSYLVMNITFTMIIVAAFVWFPIIFYLETPSPALIFTALLFSIICEGLLTWMMFRKYALHNDYVLIKGGPFSLKIPYNEITHVEHTNSTYIGYRILSAKKGIDIHHQTAKNGCIKISPKNEVQFLQVLKKRCPHAIFIEK</sequence>
<keyword evidence="4" id="KW-1185">Reference proteome</keyword>
<evidence type="ECO:0000313" key="3">
    <source>
        <dbReference type="EMBL" id="MDY0409673.1"/>
    </source>
</evidence>
<evidence type="ECO:0000259" key="2">
    <source>
        <dbReference type="Pfam" id="PF06713"/>
    </source>
</evidence>
<feature type="domain" description="Uncharacterized protein YyaB-like PH" evidence="2">
    <location>
        <begin position="63"/>
        <end position="139"/>
    </location>
</feature>
<dbReference type="EMBL" id="JAWDIQ010000002">
    <property type="protein sequence ID" value="MDY0409673.1"/>
    <property type="molecule type" value="Genomic_DNA"/>
</dbReference>
<feature type="transmembrane region" description="Helical" evidence="1">
    <location>
        <begin position="40"/>
        <end position="61"/>
    </location>
</feature>
<keyword evidence="1" id="KW-0472">Membrane</keyword>
<accession>A0ABU5CWB6</accession>
<feature type="transmembrane region" description="Helical" evidence="1">
    <location>
        <begin position="12"/>
        <end position="34"/>
    </location>
</feature>
<name>A0ABU5CWB6_9BACI</name>
<evidence type="ECO:0000256" key="1">
    <source>
        <dbReference type="SAM" id="Phobius"/>
    </source>
</evidence>
<reference evidence="3 4" key="1">
    <citation type="submission" date="2023-10" db="EMBL/GenBank/DDBJ databases">
        <title>Virgibacillus soli CC-YMP-6 genome.</title>
        <authorList>
            <person name="Miliotis G."/>
            <person name="Sengupta P."/>
            <person name="Hameed A."/>
            <person name="Chuvochina M."/>
            <person name="Mcdonagh F."/>
            <person name="Simpson A.C."/>
            <person name="Singh N.K."/>
            <person name="Rekha P.D."/>
            <person name="Raman K."/>
            <person name="Hugenholtz P."/>
            <person name="Venkateswaran K."/>
        </authorList>
    </citation>
    <scope>NUCLEOTIDE SEQUENCE [LARGE SCALE GENOMIC DNA]</scope>
    <source>
        <strain evidence="3 4">CC-YMP-6</strain>
    </source>
</reference>
<dbReference type="RefSeq" id="WP_320380462.1">
    <property type="nucleotide sequence ID" value="NZ_JAWDIQ010000002.1"/>
</dbReference>
<dbReference type="Pfam" id="PF06713">
    <property type="entry name" value="bPH_4"/>
    <property type="match status" value="1"/>
</dbReference>
<keyword evidence="1" id="KW-0812">Transmembrane</keyword>
<gene>
    <name evidence="3" type="ORF">RWD45_15230</name>
</gene>
<protein>
    <submittedName>
        <fullName evidence="3">PH domain-containing protein</fullName>
    </submittedName>
</protein>
<dbReference type="Proteomes" id="UP001275315">
    <property type="component" value="Unassembled WGS sequence"/>
</dbReference>
<keyword evidence="1" id="KW-1133">Transmembrane helix</keyword>